<evidence type="ECO:0000259" key="3">
    <source>
        <dbReference type="Pfam" id="PF08750"/>
    </source>
</evidence>
<dbReference type="EMBL" id="CP002745">
    <property type="protein sequence ID" value="AEK63718.1"/>
    <property type="molecule type" value="Genomic_DNA"/>
</dbReference>
<reference evidence="4 5" key="4">
    <citation type="journal article" date="2010" name="Environ. Microbiol.">
        <title>The bacterial genus Collimonas: mycophagy, weathering and other adaptive solutions to life in oligotrophic soil environments.</title>
        <authorList>
            <person name="Leveau J.H."/>
            <person name="Uroz S."/>
            <person name="de Boer W."/>
        </authorList>
    </citation>
    <scope>NUCLEOTIDE SEQUENCE [LARGE SCALE GENOMIC DNA]</scope>
    <source>
        <strain evidence="4 5">Ter331</strain>
    </source>
</reference>
<feature type="region of interest" description="Disordered" evidence="1">
    <location>
        <begin position="45"/>
        <end position="76"/>
    </location>
</feature>
<feature type="compositionally biased region" description="Low complexity" evidence="1">
    <location>
        <begin position="47"/>
        <end position="57"/>
    </location>
</feature>
<feature type="compositionally biased region" description="Basic and acidic residues" evidence="1">
    <location>
        <begin position="65"/>
        <end position="74"/>
    </location>
</feature>
<sequence>MSTSMAVALRALRFPPATNKMLQLLAASLLLLAAAHVHAAGDPFNPGAGANSSNSGMSDDDDYDDGKSWQEAKTEIPPQPQAANLVSFYVSPTATMNFFIDVNSISAGSDGVVRYTLVSKSQGGAENVSYEGIRCQTYESKSYAFGQKDGSWSRARLSGWKQISESSGNRQHAALAKDFLCQDGMIAGKVEDIRSRLRSNRPIKPGS</sequence>
<evidence type="ECO:0000256" key="1">
    <source>
        <dbReference type="SAM" id="MobiDB-lite"/>
    </source>
</evidence>
<keyword evidence="2" id="KW-0732">Signal</keyword>
<reference evidence="4 5" key="1">
    <citation type="journal article" date="2004" name="Environ. Microbiol.">
        <title>Phylogeny-function analysis of (meta)genomic libraries: screening for expression of ribosomal RNA genes by large-insert library fluorescent in situ hybridization (LIL-FISH).</title>
        <authorList>
            <person name="Leveau J.H."/>
            <person name="Gerards S."/>
            <person name="de Boer W."/>
            <person name="van Veen J.A."/>
        </authorList>
    </citation>
    <scope>NUCLEOTIDE SEQUENCE [LARGE SCALE GENOMIC DNA]</scope>
    <source>
        <strain evidence="4 5">Ter331</strain>
    </source>
</reference>
<gene>
    <name evidence="4" type="ordered locus">CFU_3895</name>
</gene>
<feature type="chain" id="PRO_5003396561" description="CNP1-like uncharacterized domain-containing protein" evidence="2">
    <location>
        <begin position="40"/>
        <end position="207"/>
    </location>
</feature>
<dbReference type="STRING" id="1005048.CFU_3895"/>
<evidence type="ECO:0000313" key="5">
    <source>
        <dbReference type="Proteomes" id="UP000008392"/>
    </source>
</evidence>
<dbReference type="InterPro" id="IPR014861">
    <property type="entry name" value="CNP1-like_dom"/>
</dbReference>
<feature type="signal peptide" evidence="2">
    <location>
        <begin position="1"/>
        <end position="39"/>
    </location>
</feature>
<reference evidence="4 5" key="5">
    <citation type="journal article" date="2011" name="ISME J.">
        <title>Dual transcriptional profiling of a bacterial/fungal confrontation: Collimonas fungivorans versus Aspergillus niger.</title>
        <authorList>
            <person name="Mela F."/>
            <person name="Fritsche K."/>
            <person name="de Boer W."/>
            <person name="van Veen J.A."/>
            <person name="de Graaff L.H."/>
            <person name="van den Berg M."/>
            <person name="Leveau J.H."/>
        </authorList>
    </citation>
    <scope>NUCLEOTIDE SEQUENCE [LARGE SCALE GENOMIC DNA]</scope>
    <source>
        <strain evidence="4 5">Ter331</strain>
    </source>
</reference>
<reference evidence="4 5" key="2">
    <citation type="journal article" date="2006" name="J. Microbiol. Methods">
        <title>Genomic flank-sequencing of plasposon insertion sites for rapid identification of functional genes.</title>
        <authorList>
            <person name="Leveau J.H."/>
            <person name="Gerards S."/>
            <person name="Fritsche K."/>
            <person name="Zondag G."/>
            <person name="van Veen J.A."/>
        </authorList>
    </citation>
    <scope>NUCLEOTIDE SEQUENCE [LARGE SCALE GENOMIC DNA]</scope>
    <source>
        <strain evidence="4 5">Ter331</strain>
    </source>
</reference>
<dbReference type="HOGENOM" id="CLU_099352_0_1_4"/>
<dbReference type="Pfam" id="PF08750">
    <property type="entry name" value="CNP1"/>
    <property type="match status" value="1"/>
</dbReference>
<accession>G0ADU5</accession>
<proteinExistence type="predicted"/>
<protein>
    <recommendedName>
        <fullName evidence="3">CNP1-like uncharacterized domain-containing protein</fullName>
    </recommendedName>
</protein>
<organism evidence="4 5">
    <name type="scientific">Collimonas fungivorans (strain Ter331)</name>
    <dbReference type="NCBI Taxonomy" id="1005048"/>
    <lineage>
        <taxon>Bacteria</taxon>
        <taxon>Pseudomonadati</taxon>
        <taxon>Pseudomonadota</taxon>
        <taxon>Betaproteobacteria</taxon>
        <taxon>Burkholderiales</taxon>
        <taxon>Oxalobacteraceae</taxon>
        <taxon>Collimonas</taxon>
    </lineage>
</organism>
<dbReference type="KEGG" id="cfu:CFU_3895"/>
<feature type="domain" description="CNP1-like uncharacterised" evidence="3">
    <location>
        <begin position="65"/>
        <end position="198"/>
    </location>
</feature>
<evidence type="ECO:0000256" key="2">
    <source>
        <dbReference type="SAM" id="SignalP"/>
    </source>
</evidence>
<name>G0ADU5_COLFT</name>
<evidence type="ECO:0000313" key="4">
    <source>
        <dbReference type="EMBL" id="AEK63718.1"/>
    </source>
</evidence>
<dbReference type="eggNOG" id="ENOG5031TYQ">
    <property type="taxonomic scope" value="Bacteria"/>
</dbReference>
<keyword evidence="5" id="KW-1185">Reference proteome</keyword>
<dbReference type="AlphaFoldDB" id="G0ADU5"/>
<dbReference type="Proteomes" id="UP000008392">
    <property type="component" value="Chromosome"/>
</dbReference>
<reference evidence="4 5" key="3">
    <citation type="journal article" date="2008" name="FEMS Microbiol. Ecol.">
        <title>Identification and characterization of genes underlying chitinolysis in Collimonas fungivorans Ter331.</title>
        <authorList>
            <person name="Fritsche K."/>
            <person name="de Boer W."/>
            <person name="Gerards S."/>
            <person name="van den Berg M."/>
            <person name="van Veen J.A."/>
            <person name="Leveau J.H."/>
        </authorList>
    </citation>
    <scope>NUCLEOTIDE SEQUENCE [LARGE SCALE GENOMIC DNA]</scope>
    <source>
        <strain evidence="4 5">Ter331</strain>
    </source>
</reference>
<dbReference type="RefSeq" id="WP_014007870.1">
    <property type="nucleotide sequence ID" value="NC_015856.1"/>
</dbReference>
<reference evidence="5" key="6">
    <citation type="submission" date="2011-05" db="EMBL/GenBank/DDBJ databases">
        <title>Complete sequence of Collimonas fungivorans Ter331.</title>
        <authorList>
            <person name="Leveau J.H."/>
        </authorList>
    </citation>
    <scope>NUCLEOTIDE SEQUENCE [LARGE SCALE GENOMIC DNA]</scope>
    <source>
        <strain evidence="5">Ter331</strain>
    </source>
</reference>